<feature type="region of interest" description="Disordered" evidence="1">
    <location>
        <begin position="265"/>
        <end position="379"/>
    </location>
</feature>
<dbReference type="Gene3D" id="2.170.270.10">
    <property type="entry name" value="SET domain"/>
    <property type="match status" value="1"/>
</dbReference>
<dbReference type="VEuPathDB" id="FungiDB:GGTG_02056"/>
<dbReference type="HOGENOM" id="CLU_282855_0_0_1"/>
<dbReference type="SUPFAM" id="SSF82199">
    <property type="entry name" value="SET domain"/>
    <property type="match status" value="1"/>
</dbReference>
<evidence type="ECO:0000313" key="3">
    <source>
        <dbReference type="EMBL" id="EJT82082.1"/>
    </source>
</evidence>
<dbReference type="PANTHER" id="PTHR10694">
    <property type="entry name" value="LYSINE-SPECIFIC DEMETHYLASE"/>
    <property type="match status" value="1"/>
</dbReference>
<dbReference type="Gene3D" id="2.60.120.650">
    <property type="entry name" value="Cupin"/>
    <property type="match status" value="1"/>
</dbReference>
<dbReference type="eggNOG" id="KOG0958">
    <property type="taxonomic scope" value="Eukaryota"/>
</dbReference>
<sequence length="1234" mass="132398">MLDPNMSAAPAAPAPSPATPGEGGAGGAGILVNAADLDRAPPAVREYLLSLLRRNSRPRAHGAEAGAETDIATTTATTSAIATSTTTPNINTAIGAGPPANSTIDDTQHQDGAAAHNTNSDGNALVVQAVAPPVQTATVIAAVAKDNIVAAASATPVPPPAAAPPTPPPSSDEGAAAADPQAGFKTLAKQVADMATELSLLRSETKMLRDVMAESGVLKSDGTARETTAAPTGSADVVSPFLQARVLEAQRRVWEYGGVVAPPPSHYDGDGDVFASPGPPPFSPLSDVVGPRTPTRSGDDDTVVAASAPDSPGPPVLEPDEPVAAVLQHQPKTPQRCPRGAPRAQPRQPDVTSTPRPAMGVFPTQASTTPATSGLRSGNTSDAIFSRAQFGLDPRSSPIVARARSLPRLPERRRSVAVRARTSVAREVQPRPVRVKRHKDVEYEWKAGQGGHVLLLKPTPEQYADLKGTQDGCPLLFLCAEELGARRHGAFIIEIPEASRPVIPEQPALERICTVYKQQKLASGFWRLYTSSGRRTIPQPGAFEPVGLDEATREFEKRLSVGKTLQRVAYETDIPAHTPEERTEALLPLESPVYPLRGNKLETTGIPGIHTPSAYRGTTCAPFAWHFEDLKLGAINCLYRGQKVWFVTEPASFDAASKVFGEITKKAVDHDQFLRHDALHYGASHLRSQGIVTRGFMQDAWQMVAVYPGAYHSGFSATGTLAEAVNYADYWWTAPVGYRPCSEKCHPGREPITLEQLIPGEISQPPEEPPSPTSIKVQIKPLGPPLRAMGHIDASPAGKPPGKRSGSTMPSDVSMGEPALKRVKEFHRPPSLEVLALELTGPSAERRLRRQMLAYSKYPEILPQPWDDKGSWVQQTRDYINLGNDMKRRNYSTAPTEFTKLVGLVARATATTTIYTGGEGGGIGSAADVKSLSIGAIEQVRDSLGIEMKSQPFKFWLAAQRKFIRLGLDSAPFLPFESSRDAAFRDYERVGNAGIEEIRTMLNNDPHARKAAWAGQGLIHRILGKKDFLWERISNSGDDLEKLDGDTLLSLVPIRYAEHCEVDSEWKPPQEMPELERPDAVQGKRCELCEDETCGCIRTCFPQEPRVSFAEPNGPTARAAVAYKKGALIGEVTGVIHSPGTVAEDGHAVDFVRPDGSSPPVLRVAGRIIARAAGNVFRLCKYRCGDAEARLVTMAISGRCRMVVVAERDIGEGGEISIKTQNKAEPCACTDCAP</sequence>
<dbReference type="GO" id="GO:0000785">
    <property type="term" value="C:chromatin"/>
    <property type="evidence" value="ECO:0007669"/>
    <property type="project" value="TreeGrafter"/>
</dbReference>
<proteinExistence type="predicted"/>
<feature type="region of interest" description="Disordered" evidence="1">
    <location>
        <begin position="156"/>
        <end position="178"/>
    </location>
</feature>
<dbReference type="RefSeq" id="XP_009218091.1">
    <property type="nucleotide sequence ID" value="XM_009219827.1"/>
</dbReference>
<accession>J3NLA8</accession>
<dbReference type="GO" id="GO:0032454">
    <property type="term" value="F:histone H3K9 demethylase activity"/>
    <property type="evidence" value="ECO:0007669"/>
    <property type="project" value="TreeGrafter"/>
</dbReference>
<dbReference type="GeneID" id="20342514"/>
<feature type="compositionally biased region" description="Low complexity" evidence="1">
    <location>
        <begin position="334"/>
        <end position="349"/>
    </location>
</feature>
<reference evidence="3" key="2">
    <citation type="submission" date="2010-07" db="EMBL/GenBank/DDBJ databases">
        <authorList>
            <consortium name="The Broad Institute Genome Sequencing Platform"/>
            <consortium name="Broad Institute Genome Sequencing Center for Infectious Disease"/>
            <person name="Ma L.-J."/>
            <person name="Dead R."/>
            <person name="Young S."/>
            <person name="Zeng Q."/>
            <person name="Koehrsen M."/>
            <person name="Alvarado L."/>
            <person name="Berlin A."/>
            <person name="Chapman S.B."/>
            <person name="Chen Z."/>
            <person name="Freedman E."/>
            <person name="Gellesch M."/>
            <person name="Goldberg J."/>
            <person name="Griggs A."/>
            <person name="Gujja S."/>
            <person name="Heilman E.R."/>
            <person name="Heiman D."/>
            <person name="Hepburn T."/>
            <person name="Howarth C."/>
            <person name="Jen D."/>
            <person name="Larson L."/>
            <person name="Mehta T."/>
            <person name="Neiman D."/>
            <person name="Pearson M."/>
            <person name="Roberts A."/>
            <person name="Saif S."/>
            <person name="Shea T."/>
            <person name="Shenoy N."/>
            <person name="Sisk P."/>
            <person name="Stolte C."/>
            <person name="Sykes S."/>
            <person name="Walk T."/>
            <person name="White J."/>
            <person name="Yandava C."/>
            <person name="Haas B."/>
            <person name="Nusbaum C."/>
            <person name="Birren B."/>
        </authorList>
    </citation>
    <scope>NUCLEOTIDE SEQUENCE</scope>
    <source>
        <strain evidence="3">R3-111a-1</strain>
    </source>
</reference>
<gene>
    <name evidence="4" type="primary">20342514</name>
    <name evidence="3" type="ORF">GGTG_02056</name>
</gene>
<feature type="region of interest" description="Disordered" evidence="1">
    <location>
        <begin position="1"/>
        <end position="29"/>
    </location>
</feature>
<dbReference type="GO" id="GO:0010468">
    <property type="term" value="P:regulation of gene expression"/>
    <property type="evidence" value="ECO:0007669"/>
    <property type="project" value="TreeGrafter"/>
</dbReference>
<dbReference type="SMART" id="SM00558">
    <property type="entry name" value="JmjC"/>
    <property type="match status" value="1"/>
</dbReference>
<dbReference type="OrthoDB" id="5190387at2759"/>
<dbReference type="STRING" id="644352.J3NLA8"/>
<name>J3NLA8_GAET3</name>
<reference evidence="5" key="1">
    <citation type="submission" date="2010-07" db="EMBL/GenBank/DDBJ databases">
        <title>The genome sequence of Gaeumannomyces graminis var. tritici strain R3-111a-1.</title>
        <authorList>
            <consortium name="The Broad Institute Genome Sequencing Platform"/>
            <person name="Ma L.-J."/>
            <person name="Dead R."/>
            <person name="Young S."/>
            <person name="Zeng Q."/>
            <person name="Koehrsen M."/>
            <person name="Alvarado L."/>
            <person name="Berlin A."/>
            <person name="Chapman S.B."/>
            <person name="Chen Z."/>
            <person name="Freedman E."/>
            <person name="Gellesch M."/>
            <person name="Goldberg J."/>
            <person name="Griggs A."/>
            <person name="Gujja S."/>
            <person name="Heilman E.R."/>
            <person name="Heiman D."/>
            <person name="Hepburn T."/>
            <person name="Howarth C."/>
            <person name="Jen D."/>
            <person name="Larson L."/>
            <person name="Mehta T."/>
            <person name="Neiman D."/>
            <person name="Pearson M."/>
            <person name="Roberts A."/>
            <person name="Saif S."/>
            <person name="Shea T."/>
            <person name="Shenoy N."/>
            <person name="Sisk P."/>
            <person name="Stolte C."/>
            <person name="Sykes S."/>
            <person name="Walk T."/>
            <person name="White J."/>
            <person name="Yandava C."/>
            <person name="Haas B."/>
            <person name="Nusbaum C."/>
            <person name="Birren B."/>
        </authorList>
    </citation>
    <scope>NUCLEOTIDE SEQUENCE [LARGE SCALE GENOMIC DNA]</scope>
    <source>
        <strain evidence="5">R3-111a-1</strain>
    </source>
</reference>
<dbReference type="InterPro" id="IPR003347">
    <property type="entry name" value="JmjC_dom"/>
</dbReference>
<dbReference type="PANTHER" id="PTHR10694:SF7">
    <property type="entry name" value="[HISTONE H3]-TRIMETHYL-L-LYSINE(9) DEMETHYLASE"/>
    <property type="match status" value="1"/>
</dbReference>
<feature type="region of interest" description="Disordered" evidence="1">
    <location>
        <begin position="786"/>
        <end position="814"/>
    </location>
</feature>
<reference evidence="4" key="5">
    <citation type="submission" date="2018-04" db="UniProtKB">
        <authorList>
            <consortium name="EnsemblFungi"/>
        </authorList>
    </citation>
    <scope>IDENTIFICATION</scope>
    <source>
        <strain evidence="4">R3-111a-1</strain>
    </source>
</reference>
<evidence type="ECO:0000313" key="5">
    <source>
        <dbReference type="Proteomes" id="UP000006039"/>
    </source>
</evidence>
<feature type="domain" description="JmjC" evidence="2">
    <location>
        <begin position="576"/>
        <end position="744"/>
    </location>
</feature>
<keyword evidence="5" id="KW-1185">Reference proteome</keyword>
<protein>
    <recommendedName>
        <fullName evidence="2">JmjC domain-containing protein</fullName>
    </recommendedName>
</protein>
<dbReference type="Proteomes" id="UP000006039">
    <property type="component" value="Unassembled WGS sequence"/>
</dbReference>
<reference evidence="4" key="4">
    <citation type="journal article" date="2015" name="G3 (Bethesda)">
        <title>Genome sequences of three phytopathogenic species of the Magnaporthaceae family of fungi.</title>
        <authorList>
            <person name="Okagaki L.H."/>
            <person name="Nunes C.C."/>
            <person name="Sailsbery J."/>
            <person name="Clay B."/>
            <person name="Brown D."/>
            <person name="John T."/>
            <person name="Oh Y."/>
            <person name="Young N."/>
            <person name="Fitzgerald M."/>
            <person name="Haas B.J."/>
            <person name="Zeng Q."/>
            <person name="Young S."/>
            <person name="Adiconis X."/>
            <person name="Fan L."/>
            <person name="Levin J.Z."/>
            <person name="Mitchell T.K."/>
            <person name="Okubara P.A."/>
            <person name="Farman M.L."/>
            <person name="Kohn L.M."/>
            <person name="Birren B."/>
            <person name="Ma L.-J."/>
            <person name="Dean R.A."/>
        </authorList>
    </citation>
    <scope>NUCLEOTIDE SEQUENCE</scope>
    <source>
        <strain evidence="4">R3-111a-1</strain>
    </source>
</reference>
<dbReference type="AlphaFoldDB" id="J3NLA8"/>
<feature type="compositionally biased region" description="Polar residues" evidence="1">
    <location>
        <begin position="364"/>
        <end position="379"/>
    </location>
</feature>
<dbReference type="GO" id="GO:0005634">
    <property type="term" value="C:nucleus"/>
    <property type="evidence" value="ECO:0007669"/>
    <property type="project" value="TreeGrafter"/>
</dbReference>
<dbReference type="InterPro" id="IPR046341">
    <property type="entry name" value="SET_dom_sf"/>
</dbReference>
<dbReference type="Pfam" id="PF02373">
    <property type="entry name" value="JmjC"/>
    <property type="match status" value="1"/>
</dbReference>
<feature type="compositionally biased region" description="Pro residues" evidence="1">
    <location>
        <begin position="156"/>
        <end position="170"/>
    </location>
</feature>
<evidence type="ECO:0000256" key="1">
    <source>
        <dbReference type="SAM" id="MobiDB-lite"/>
    </source>
</evidence>
<dbReference type="EnsemblFungi" id="EJT82082">
    <property type="protein sequence ID" value="EJT82082"/>
    <property type="gene ID" value="GGTG_02056"/>
</dbReference>
<dbReference type="PROSITE" id="PS51184">
    <property type="entry name" value="JMJC"/>
    <property type="match status" value="1"/>
</dbReference>
<dbReference type="SUPFAM" id="SSF51197">
    <property type="entry name" value="Clavaminate synthase-like"/>
    <property type="match status" value="1"/>
</dbReference>
<dbReference type="EMBL" id="GL385395">
    <property type="protein sequence ID" value="EJT82082.1"/>
    <property type="molecule type" value="Genomic_DNA"/>
</dbReference>
<evidence type="ECO:0000313" key="4">
    <source>
        <dbReference type="EnsemblFungi" id="EJT82082"/>
    </source>
</evidence>
<reference evidence="3" key="3">
    <citation type="submission" date="2010-09" db="EMBL/GenBank/DDBJ databases">
        <title>Annotation of Gaeumannomyces graminis var. tritici R3-111a-1.</title>
        <authorList>
            <consortium name="The Broad Institute Genome Sequencing Platform"/>
            <person name="Ma L.-J."/>
            <person name="Dead R."/>
            <person name="Young S.K."/>
            <person name="Zeng Q."/>
            <person name="Gargeya S."/>
            <person name="Fitzgerald M."/>
            <person name="Haas B."/>
            <person name="Abouelleil A."/>
            <person name="Alvarado L."/>
            <person name="Arachchi H.M."/>
            <person name="Berlin A."/>
            <person name="Brown A."/>
            <person name="Chapman S.B."/>
            <person name="Chen Z."/>
            <person name="Dunbar C."/>
            <person name="Freedman E."/>
            <person name="Gearin G."/>
            <person name="Gellesch M."/>
            <person name="Goldberg J."/>
            <person name="Griggs A."/>
            <person name="Gujja S."/>
            <person name="Heiman D."/>
            <person name="Howarth C."/>
            <person name="Larson L."/>
            <person name="Lui A."/>
            <person name="MacDonald P.J.P."/>
            <person name="Mehta T."/>
            <person name="Montmayeur A."/>
            <person name="Murphy C."/>
            <person name="Neiman D."/>
            <person name="Pearson M."/>
            <person name="Priest M."/>
            <person name="Roberts A."/>
            <person name="Saif S."/>
            <person name="Shea T."/>
            <person name="Shenoy N."/>
            <person name="Sisk P."/>
            <person name="Stolte C."/>
            <person name="Sykes S."/>
            <person name="Yandava C."/>
            <person name="Wortman J."/>
            <person name="Nusbaum C."/>
            <person name="Birren B."/>
        </authorList>
    </citation>
    <scope>NUCLEOTIDE SEQUENCE</scope>
    <source>
        <strain evidence="3">R3-111a-1</strain>
    </source>
</reference>
<evidence type="ECO:0000259" key="2">
    <source>
        <dbReference type="PROSITE" id="PS51184"/>
    </source>
</evidence>
<organism evidence="3">
    <name type="scientific">Gaeumannomyces tritici (strain R3-111a-1)</name>
    <name type="common">Wheat and barley take-all root rot fungus</name>
    <name type="synonym">Gaeumannomyces graminis var. tritici</name>
    <dbReference type="NCBI Taxonomy" id="644352"/>
    <lineage>
        <taxon>Eukaryota</taxon>
        <taxon>Fungi</taxon>
        <taxon>Dikarya</taxon>
        <taxon>Ascomycota</taxon>
        <taxon>Pezizomycotina</taxon>
        <taxon>Sordariomycetes</taxon>
        <taxon>Sordariomycetidae</taxon>
        <taxon>Magnaporthales</taxon>
        <taxon>Magnaporthaceae</taxon>
        <taxon>Gaeumannomyces</taxon>
    </lineage>
</organism>
<dbReference type="GO" id="GO:0051864">
    <property type="term" value="F:histone H3K36 demethylase activity"/>
    <property type="evidence" value="ECO:0007669"/>
    <property type="project" value="TreeGrafter"/>
</dbReference>